<dbReference type="Gene3D" id="2.10.70.100">
    <property type="match status" value="1"/>
</dbReference>
<proteinExistence type="predicted"/>
<evidence type="ECO:0000259" key="10">
    <source>
        <dbReference type="PROSITE" id="PS50887"/>
    </source>
</evidence>
<reference evidence="11 12" key="1">
    <citation type="submission" date="2020-01" db="EMBL/GenBank/DDBJ databases">
        <title>Genomes of bacteria type strains.</title>
        <authorList>
            <person name="Chen J."/>
            <person name="Zhu S."/>
            <person name="Yang J."/>
        </authorList>
    </citation>
    <scope>NUCLEOTIDE SEQUENCE [LARGE SCALE GENOMIC DNA]</scope>
    <source>
        <strain evidence="11 12">LMG 22958</strain>
    </source>
</reference>
<dbReference type="PANTHER" id="PTHR44757">
    <property type="entry name" value="DIGUANYLATE CYCLASE DGCP"/>
    <property type="match status" value="1"/>
</dbReference>
<sequence>MFKYKIKFDSDAFTVLVSDEAVYLQEKLDTLLKILGAEALFIGVVGNHKISTLLMASSRAIEQTITFTINNSHNDTAEREAKDPNHIHSSSIICTNLPNEIEVSMNAPISNENAGTVGMLIGCFAASADVEPLKKKLFETVAEQLSAYLQKCFLNKQTTAQLGLLSDIQSIAKIGAWEYHYHAKDVFWSDEIYRIYGVSKNQSLTPNEAMSFYAPQSQEKIKRAFHDLTTNLEAYDLELAFTDASGNAKWVRTTGNSEVDQQGKVVRVYGTFEDVTEARLISARLKEHTETLENIWNNLNDAVITINSEGQIRQCNEVAVRLFGYDKSELIGANVAMLMPQPYAMKHDSYMQHYKATGEAKIIGVGRQLPARRKNGDVFQMELSLTESVEKGEKQYIGLVRDITERLEAQDAIYNLAFTDNVTQLRNSQWFEREAKELMFEAMRKNHCIYAVLLDVDKMASFNQRFGFNAGDKALKQIADKLQTVIGNEYAIFKFDADAFIILSRRTACKSEISAFSAHLLESALLNAENYKIKIGDARQTLSCSAGSAIFDPSEHSFETMLSVLEHALRNAKKSAPFGLCHLAKDGIREYDKFVALQEKVHSVVKNGELRLAFQPQFNVSGNVVAFEALVRWHSPDFGWVSPADFIPIAEENGAIYVIGEWVVSRACDALNELITMGIQTTVAINISAMQIVIPEFSLFLIRTLKEKNIPPQLLILELTETALVSDMTLVRNTMHELAELGFQFSIDDFGTGYSSLAYLKELPISELKVDKYFVDDIDSDSDNAEFVIVDAIINIAKALGVQCVAEGVENEVQRNYLSRIGCDIFQGYHFSKPLLDEDWRRFIRSAHFS</sequence>
<dbReference type="SMART" id="SM00086">
    <property type="entry name" value="PAC"/>
    <property type="match status" value="2"/>
</dbReference>
<evidence type="ECO:0000256" key="6">
    <source>
        <dbReference type="ARBA" id="ARBA00070616"/>
    </source>
</evidence>
<keyword evidence="3" id="KW-0418">Kinase</keyword>
<comment type="function">
    <text evidence="5">Putative oxygen sensor; modulates the activity of FixJ, a transcriptional activator of nitrogen fixation fixK gene. FixL probably acts as a kinase that phosphorylates FixJ.</text>
</comment>
<dbReference type="SMART" id="SM00091">
    <property type="entry name" value="PAS"/>
    <property type="match status" value="1"/>
</dbReference>
<dbReference type="Pfam" id="PF08447">
    <property type="entry name" value="PAS_3"/>
    <property type="match status" value="1"/>
</dbReference>
<evidence type="ECO:0000313" key="11">
    <source>
        <dbReference type="EMBL" id="NDW22147.1"/>
    </source>
</evidence>
<keyword evidence="12" id="KW-1185">Reference proteome</keyword>
<dbReference type="PROSITE" id="PS50112">
    <property type="entry name" value="PAS"/>
    <property type="match status" value="1"/>
</dbReference>
<evidence type="ECO:0000256" key="5">
    <source>
        <dbReference type="ARBA" id="ARBA00059827"/>
    </source>
</evidence>
<dbReference type="SUPFAM" id="SSF141868">
    <property type="entry name" value="EAL domain-like"/>
    <property type="match status" value="1"/>
</dbReference>
<organism evidence="11 12">
    <name type="scientific">Alteromonas hispanica</name>
    <dbReference type="NCBI Taxonomy" id="315421"/>
    <lineage>
        <taxon>Bacteria</taxon>
        <taxon>Pseudomonadati</taxon>
        <taxon>Pseudomonadota</taxon>
        <taxon>Gammaproteobacteria</taxon>
        <taxon>Alteromonadales</taxon>
        <taxon>Alteromonadaceae</taxon>
        <taxon>Alteromonas/Salinimonas group</taxon>
        <taxon>Alteromonas</taxon>
    </lineage>
</organism>
<dbReference type="InterPro" id="IPR013655">
    <property type="entry name" value="PAS_fold_3"/>
</dbReference>
<dbReference type="InterPro" id="IPR000160">
    <property type="entry name" value="GGDEF_dom"/>
</dbReference>
<dbReference type="GO" id="GO:0006355">
    <property type="term" value="P:regulation of DNA-templated transcription"/>
    <property type="evidence" value="ECO:0007669"/>
    <property type="project" value="InterPro"/>
</dbReference>
<dbReference type="CDD" id="cd01948">
    <property type="entry name" value="EAL"/>
    <property type="match status" value="1"/>
</dbReference>
<dbReference type="RefSeq" id="WP_163111998.1">
    <property type="nucleotide sequence ID" value="NZ_JAAAWP010000006.1"/>
</dbReference>
<dbReference type="AlphaFoldDB" id="A0A6L9MVR0"/>
<keyword evidence="2" id="KW-0547">Nucleotide-binding</keyword>
<dbReference type="PROSITE" id="PS50113">
    <property type="entry name" value="PAC"/>
    <property type="match status" value="1"/>
</dbReference>
<dbReference type="Gene3D" id="3.20.20.450">
    <property type="entry name" value="EAL domain"/>
    <property type="match status" value="1"/>
</dbReference>
<dbReference type="InterPro" id="IPR000014">
    <property type="entry name" value="PAS"/>
</dbReference>
<dbReference type="CDD" id="cd01949">
    <property type="entry name" value="GGDEF"/>
    <property type="match status" value="1"/>
</dbReference>
<dbReference type="InterPro" id="IPR000700">
    <property type="entry name" value="PAS-assoc_C"/>
</dbReference>
<dbReference type="SMART" id="SM00267">
    <property type="entry name" value="GGDEF"/>
    <property type="match status" value="1"/>
</dbReference>
<dbReference type="InterPro" id="IPR029787">
    <property type="entry name" value="Nucleotide_cyclase"/>
</dbReference>
<dbReference type="InterPro" id="IPR052155">
    <property type="entry name" value="Biofilm_reg_signaling"/>
</dbReference>
<dbReference type="CDD" id="cd00130">
    <property type="entry name" value="PAS"/>
    <property type="match status" value="1"/>
</dbReference>
<dbReference type="Pfam" id="PF00563">
    <property type="entry name" value="EAL"/>
    <property type="match status" value="1"/>
</dbReference>
<gene>
    <name evidence="11" type="ORF">GTW09_11485</name>
</gene>
<dbReference type="Pfam" id="PF00990">
    <property type="entry name" value="GGDEF"/>
    <property type="match status" value="1"/>
</dbReference>
<dbReference type="SUPFAM" id="SSF55073">
    <property type="entry name" value="Nucleotide cyclase"/>
    <property type="match status" value="1"/>
</dbReference>
<dbReference type="Proteomes" id="UP000478837">
    <property type="component" value="Unassembled WGS sequence"/>
</dbReference>
<feature type="domain" description="GGDEF" evidence="10">
    <location>
        <begin position="447"/>
        <end position="593"/>
    </location>
</feature>
<dbReference type="NCBIfam" id="TIGR00229">
    <property type="entry name" value="sensory_box"/>
    <property type="match status" value="1"/>
</dbReference>
<dbReference type="InterPro" id="IPR035919">
    <property type="entry name" value="EAL_sf"/>
</dbReference>
<dbReference type="GO" id="GO:0016301">
    <property type="term" value="F:kinase activity"/>
    <property type="evidence" value="ECO:0007669"/>
    <property type="project" value="UniProtKB-KW"/>
</dbReference>
<evidence type="ECO:0000313" key="12">
    <source>
        <dbReference type="Proteomes" id="UP000478837"/>
    </source>
</evidence>
<feature type="domain" description="PAC" evidence="8">
    <location>
        <begin position="235"/>
        <end position="287"/>
    </location>
</feature>
<name>A0A6L9MVR0_9ALTE</name>
<accession>A0A6L9MVR0</accession>
<dbReference type="SMART" id="SM00052">
    <property type="entry name" value="EAL"/>
    <property type="match status" value="1"/>
</dbReference>
<evidence type="ECO:0000256" key="3">
    <source>
        <dbReference type="ARBA" id="ARBA00022777"/>
    </source>
</evidence>
<dbReference type="InterPro" id="IPR013767">
    <property type="entry name" value="PAS_fold"/>
</dbReference>
<dbReference type="Gene3D" id="3.30.70.270">
    <property type="match status" value="1"/>
</dbReference>
<keyword evidence="4" id="KW-0067">ATP-binding</keyword>
<dbReference type="SUPFAM" id="SSF55785">
    <property type="entry name" value="PYP-like sensor domain (PAS domain)"/>
    <property type="match status" value="2"/>
</dbReference>
<dbReference type="PROSITE" id="PS50883">
    <property type="entry name" value="EAL"/>
    <property type="match status" value="1"/>
</dbReference>
<evidence type="ECO:0000256" key="4">
    <source>
        <dbReference type="ARBA" id="ARBA00022840"/>
    </source>
</evidence>
<evidence type="ECO:0000259" key="7">
    <source>
        <dbReference type="PROSITE" id="PS50112"/>
    </source>
</evidence>
<dbReference type="PANTHER" id="PTHR44757:SF2">
    <property type="entry name" value="BIOFILM ARCHITECTURE MAINTENANCE PROTEIN MBAA"/>
    <property type="match status" value="1"/>
</dbReference>
<dbReference type="PROSITE" id="PS50887">
    <property type="entry name" value="GGDEF"/>
    <property type="match status" value="1"/>
</dbReference>
<evidence type="ECO:0000256" key="1">
    <source>
        <dbReference type="ARBA" id="ARBA00022679"/>
    </source>
</evidence>
<comment type="caution">
    <text evidence="11">The sequence shown here is derived from an EMBL/GenBank/DDBJ whole genome shotgun (WGS) entry which is preliminary data.</text>
</comment>
<feature type="domain" description="EAL" evidence="9">
    <location>
        <begin position="594"/>
        <end position="848"/>
    </location>
</feature>
<dbReference type="GO" id="GO:0005524">
    <property type="term" value="F:ATP binding"/>
    <property type="evidence" value="ECO:0007669"/>
    <property type="project" value="UniProtKB-KW"/>
</dbReference>
<dbReference type="Gene3D" id="3.30.450.20">
    <property type="entry name" value="PAS domain"/>
    <property type="match status" value="2"/>
</dbReference>
<dbReference type="EMBL" id="JAAAWP010000006">
    <property type="protein sequence ID" value="NDW22147.1"/>
    <property type="molecule type" value="Genomic_DNA"/>
</dbReference>
<evidence type="ECO:0000259" key="8">
    <source>
        <dbReference type="PROSITE" id="PS50113"/>
    </source>
</evidence>
<dbReference type="Pfam" id="PF00989">
    <property type="entry name" value="PAS"/>
    <property type="match status" value="1"/>
</dbReference>
<keyword evidence="1" id="KW-0808">Transferase</keyword>
<dbReference type="InterPro" id="IPR035965">
    <property type="entry name" value="PAS-like_dom_sf"/>
</dbReference>
<dbReference type="InterPro" id="IPR001633">
    <property type="entry name" value="EAL_dom"/>
</dbReference>
<feature type="domain" description="PAS" evidence="7">
    <location>
        <begin position="288"/>
        <end position="341"/>
    </location>
</feature>
<dbReference type="FunFam" id="3.30.450.20:FF:000060">
    <property type="entry name" value="Sensor protein FixL"/>
    <property type="match status" value="1"/>
</dbReference>
<evidence type="ECO:0000256" key="2">
    <source>
        <dbReference type="ARBA" id="ARBA00022741"/>
    </source>
</evidence>
<dbReference type="InterPro" id="IPR043128">
    <property type="entry name" value="Rev_trsase/Diguanyl_cyclase"/>
</dbReference>
<dbReference type="InterPro" id="IPR001610">
    <property type="entry name" value="PAC"/>
</dbReference>
<dbReference type="NCBIfam" id="TIGR00254">
    <property type="entry name" value="GGDEF"/>
    <property type="match status" value="1"/>
</dbReference>
<protein>
    <recommendedName>
        <fullName evidence="6">Sensor protein FixL</fullName>
    </recommendedName>
</protein>
<evidence type="ECO:0000259" key="9">
    <source>
        <dbReference type="PROSITE" id="PS50883"/>
    </source>
</evidence>